<dbReference type="InterPro" id="IPR003439">
    <property type="entry name" value="ABC_transporter-like_ATP-bd"/>
</dbReference>
<dbReference type="PROSITE" id="PS00211">
    <property type="entry name" value="ABC_TRANSPORTER_1"/>
    <property type="match status" value="1"/>
</dbReference>
<organism evidence="8 9">
    <name type="scientific">Panicum miliaceum</name>
    <name type="common">Proso millet</name>
    <name type="synonym">Broomcorn millet</name>
    <dbReference type="NCBI Taxonomy" id="4540"/>
    <lineage>
        <taxon>Eukaryota</taxon>
        <taxon>Viridiplantae</taxon>
        <taxon>Streptophyta</taxon>
        <taxon>Embryophyta</taxon>
        <taxon>Tracheophyta</taxon>
        <taxon>Spermatophyta</taxon>
        <taxon>Magnoliopsida</taxon>
        <taxon>Liliopsida</taxon>
        <taxon>Poales</taxon>
        <taxon>Poaceae</taxon>
        <taxon>PACMAD clade</taxon>
        <taxon>Panicoideae</taxon>
        <taxon>Panicodae</taxon>
        <taxon>Paniceae</taxon>
        <taxon>Panicinae</taxon>
        <taxon>Panicum</taxon>
        <taxon>Panicum sect. Panicum</taxon>
    </lineage>
</organism>
<gene>
    <name evidence="8" type="ORF">C2845_PM01G47240</name>
</gene>
<dbReference type="PANTHER" id="PTHR48041:SF100">
    <property type="entry name" value="ABC TRANSPORTER-LIKE"/>
    <property type="match status" value="1"/>
</dbReference>
<dbReference type="GO" id="GO:0016887">
    <property type="term" value="F:ATP hydrolysis activity"/>
    <property type="evidence" value="ECO:0007669"/>
    <property type="project" value="InterPro"/>
</dbReference>
<keyword evidence="4" id="KW-1133">Transmembrane helix</keyword>
<evidence type="ECO:0000256" key="5">
    <source>
        <dbReference type="ARBA" id="ARBA00023136"/>
    </source>
</evidence>
<comment type="subcellular location">
    <subcellularLocation>
        <location evidence="1">Membrane</location>
        <topology evidence="1">Multi-pass membrane protein</topology>
    </subcellularLocation>
</comment>
<keyword evidence="2" id="KW-0813">Transport</keyword>
<evidence type="ECO:0000259" key="7">
    <source>
        <dbReference type="Pfam" id="PF00005"/>
    </source>
</evidence>
<evidence type="ECO:0000256" key="2">
    <source>
        <dbReference type="ARBA" id="ARBA00022448"/>
    </source>
</evidence>
<evidence type="ECO:0000256" key="4">
    <source>
        <dbReference type="ARBA" id="ARBA00022989"/>
    </source>
</evidence>
<feature type="region of interest" description="Disordered" evidence="6">
    <location>
        <begin position="164"/>
        <end position="189"/>
    </location>
</feature>
<accession>A0A3L6TKS3</accession>
<keyword evidence="5" id="KW-0472">Membrane</keyword>
<dbReference type="OrthoDB" id="66620at2759"/>
<keyword evidence="3 8" id="KW-0812">Transmembrane</keyword>
<feature type="region of interest" description="Disordered" evidence="6">
    <location>
        <begin position="208"/>
        <end position="227"/>
    </location>
</feature>
<proteinExistence type="predicted"/>
<protein>
    <submittedName>
        <fullName evidence="8">ATPase, coupled to transmembrane movement of substances isoform X1</fullName>
    </submittedName>
</protein>
<dbReference type="Pfam" id="PF00005">
    <property type="entry name" value="ABC_tran"/>
    <property type="match status" value="1"/>
</dbReference>
<evidence type="ECO:0000313" key="8">
    <source>
        <dbReference type="EMBL" id="RLN40820.1"/>
    </source>
</evidence>
<keyword evidence="9" id="KW-1185">Reference proteome</keyword>
<comment type="caution">
    <text evidence="8">The sequence shown here is derived from an EMBL/GenBank/DDBJ whole genome shotgun (WGS) entry which is preliminary data.</text>
</comment>
<dbReference type="InterPro" id="IPR017871">
    <property type="entry name" value="ABC_transporter-like_CS"/>
</dbReference>
<dbReference type="InterPro" id="IPR027417">
    <property type="entry name" value="P-loop_NTPase"/>
</dbReference>
<dbReference type="GO" id="GO:0016020">
    <property type="term" value="C:membrane"/>
    <property type="evidence" value="ECO:0007669"/>
    <property type="project" value="UniProtKB-SubCell"/>
</dbReference>
<dbReference type="STRING" id="4540.A0A3L6TKS3"/>
<evidence type="ECO:0000256" key="6">
    <source>
        <dbReference type="SAM" id="MobiDB-lite"/>
    </source>
</evidence>
<dbReference type="GO" id="GO:0005524">
    <property type="term" value="F:ATP binding"/>
    <property type="evidence" value="ECO:0007669"/>
    <property type="project" value="InterPro"/>
</dbReference>
<dbReference type="SUPFAM" id="SSF52540">
    <property type="entry name" value="P-loop containing nucleoside triphosphate hydrolases"/>
    <property type="match status" value="1"/>
</dbReference>
<dbReference type="AlphaFoldDB" id="A0A3L6TKS3"/>
<dbReference type="PANTHER" id="PTHR48041">
    <property type="entry name" value="ABC TRANSPORTER G FAMILY MEMBER 28"/>
    <property type="match status" value="1"/>
</dbReference>
<evidence type="ECO:0000313" key="9">
    <source>
        <dbReference type="Proteomes" id="UP000275267"/>
    </source>
</evidence>
<dbReference type="Proteomes" id="UP000275267">
    <property type="component" value="Unassembled WGS sequence"/>
</dbReference>
<sequence length="271" mass="29923">MDAARFRRASGHVPQDDAMFLALTVEVSLVYSARLRLRLRATGAGGGTAGAERAQELMAELGLQRVAAFRVTDVSGGERRRVSIGVDLVHDLAVLLLDEPTSELDSGSALHIVKMLRDMATAHGKTIVLTIHQSGFRILELIDRVVLLADVKLSTSSSMPWRIGGHRLSPARTQHGPLRPGAAGRQGHGGASPWVGLGPGWWRRAAQQHAPGRARAQAQRRAPASTRGYAHEWQAPRACRLALIHPDYRFWFFWDADTFFLHLIIDCWLWL</sequence>
<name>A0A3L6TKS3_PANMI</name>
<dbReference type="GO" id="GO:0042626">
    <property type="term" value="F:ATPase-coupled transmembrane transporter activity"/>
    <property type="evidence" value="ECO:0007669"/>
    <property type="project" value="TreeGrafter"/>
</dbReference>
<feature type="compositionally biased region" description="Low complexity" evidence="6">
    <location>
        <begin position="208"/>
        <end position="224"/>
    </location>
</feature>
<dbReference type="EMBL" id="PQIB02000001">
    <property type="protein sequence ID" value="RLN40820.1"/>
    <property type="molecule type" value="Genomic_DNA"/>
</dbReference>
<evidence type="ECO:0000256" key="1">
    <source>
        <dbReference type="ARBA" id="ARBA00004141"/>
    </source>
</evidence>
<dbReference type="Gene3D" id="3.40.50.300">
    <property type="entry name" value="P-loop containing nucleotide triphosphate hydrolases"/>
    <property type="match status" value="1"/>
</dbReference>
<dbReference type="InterPro" id="IPR050352">
    <property type="entry name" value="ABCG_transporters"/>
</dbReference>
<evidence type="ECO:0000256" key="3">
    <source>
        <dbReference type="ARBA" id="ARBA00022692"/>
    </source>
</evidence>
<reference evidence="9" key="1">
    <citation type="journal article" date="2019" name="Nat. Commun.">
        <title>The genome of broomcorn millet.</title>
        <authorList>
            <person name="Zou C."/>
            <person name="Miki D."/>
            <person name="Li D."/>
            <person name="Tang Q."/>
            <person name="Xiao L."/>
            <person name="Rajput S."/>
            <person name="Deng P."/>
            <person name="Jia W."/>
            <person name="Huang R."/>
            <person name="Zhang M."/>
            <person name="Sun Y."/>
            <person name="Hu J."/>
            <person name="Fu X."/>
            <person name="Schnable P.S."/>
            <person name="Li F."/>
            <person name="Zhang H."/>
            <person name="Feng B."/>
            <person name="Zhu X."/>
            <person name="Liu R."/>
            <person name="Schnable J.C."/>
            <person name="Zhu J.-K."/>
            <person name="Zhang H."/>
        </authorList>
    </citation>
    <scope>NUCLEOTIDE SEQUENCE [LARGE SCALE GENOMIC DNA]</scope>
</reference>
<feature type="domain" description="ABC transporter" evidence="7">
    <location>
        <begin position="4"/>
        <end position="102"/>
    </location>
</feature>